<keyword evidence="5 9" id="KW-0547">Nucleotide-binding</keyword>
<dbReference type="InterPro" id="IPR006001">
    <property type="entry name" value="Therm_gnt_kin"/>
</dbReference>
<dbReference type="PANTHER" id="PTHR43442:SF3">
    <property type="entry name" value="GLUCONOKINASE-RELATED"/>
    <property type="match status" value="1"/>
</dbReference>
<evidence type="ECO:0000256" key="4">
    <source>
        <dbReference type="ARBA" id="ARBA00022679"/>
    </source>
</evidence>
<keyword evidence="7 9" id="KW-0067">ATP-binding</keyword>
<comment type="catalytic activity">
    <reaction evidence="8 9">
        <text>D-gluconate + ATP = 6-phospho-D-gluconate + ADP + H(+)</text>
        <dbReference type="Rhea" id="RHEA:19433"/>
        <dbReference type="ChEBI" id="CHEBI:15378"/>
        <dbReference type="ChEBI" id="CHEBI:18391"/>
        <dbReference type="ChEBI" id="CHEBI:30616"/>
        <dbReference type="ChEBI" id="CHEBI:58759"/>
        <dbReference type="ChEBI" id="CHEBI:456216"/>
        <dbReference type="EC" id="2.7.1.12"/>
    </reaction>
</comment>
<comment type="similarity">
    <text evidence="2 9">Belongs to the gluconokinase GntK/GntV family.</text>
</comment>
<dbReference type="Gene3D" id="3.40.50.300">
    <property type="entry name" value="P-loop containing nucleotide triphosphate hydrolases"/>
    <property type="match status" value="1"/>
</dbReference>
<dbReference type="Proteomes" id="UP000538196">
    <property type="component" value="Unassembled WGS sequence"/>
</dbReference>
<dbReference type="EMBL" id="JACHVP010000001">
    <property type="protein sequence ID" value="MBB2965614.1"/>
    <property type="molecule type" value="Genomic_DNA"/>
</dbReference>
<comment type="pathway">
    <text evidence="1">Carbohydrate acid metabolism.</text>
</comment>
<organism evidence="10 11">
    <name type="scientific">Leifsonia aquatica</name>
    <name type="common">Corynebacterium aquaticum</name>
    <dbReference type="NCBI Taxonomy" id="144185"/>
    <lineage>
        <taxon>Bacteria</taxon>
        <taxon>Bacillati</taxon>
        <taxon>Actinomycetota</taxon>
        <taxon>Actinomycetes</taxon>
        <taxon>Micrococcales</taxon>
        <taxon>Microbacteriaceae</taxon>
        <taxon>Leifsonia</taxon>
    </lineage>
</organism>
<dbReference type="CDD" id="cd02021">
    <property type="entry name" value="GntK"/>
    <property type="match status" value="1"/>
</dbReference>
<dbReference type="AlphaFoldDB" id="A0A7W4USS1"/>
<dbReference type="InterPro" id="IPR027417">
    <property type="entry name" value="P-loop_NTPase"/>
</dbReference>
<evidence type="ECO:0000256" key="7">
    <source>
        <dbReference type="ARBA" id="ARBA00022840"/>
    </source>
</evidence>
<evidence type="ECO:0000256" key="2">
    <source>
        <dbReference type="ARBA" id="ARBA00008420"/>
    </source>
</evidence>
<dbReference type="SUPFAM" id="SSF52540">
    <property type="entry name" value="P-loop containing nucleoside triphosphate hydrolases"/>
    <property type="match status" value="1"/>
</dbReference>
<keyword evidence="11" id="KW-1185">Reference proteome</keyword>
<dbReference type="NCBIfam" id="TIGR01313">
    <property type="entry name" value="therm_gnt_kin"/>
    <property type="match status" value="1"/>
</dbReference>
<comment type="caution">
    <text evidence="10">The sequence shown here is derived from an EMBL/GenBank/DDBJ whole genome shotgun (WGS) entry which is preliminary data.</text>
</comment>
<dbReference type="GO" id="GO:0005524">
    <property type="term" value="F:ATP binding"/>
    <property type="evidence" value="ECO:0007669"/>
    <property type="project" value="UniProtKB-KW"/>
</dbReference>
<dbReference type="GO" id="GO:0046316">
    <property type="term" value="F:gluconokinase activity"/>
    <property type="evidence" value="ECO:0007669"/>
    <property type="project" value="UniProtKB-EC"/>
</dbReference>
<dbReference type="Pfam" id="PF13671">
    <property type="entry name" value="AAA_33"/>
    <property type="match status" value="1"/>
</dbReference>
<dbReference type="PANTHER" id="PTHR43442">
    <property type="entry name" value="GLUCONOKINASE-RELATED"/>
    <property type="match status" value="1"/>
</dbReference>
<evidence type="ECO:0000256" key="9">
    <source>
        <dbReference type="RuleBase" id="RU363066"/>
    </source>
</evidence>
<evidence type="ECO:0000256" key="8">
    <source>
        <dbReference type="ARBA" id="ARBA00048090"/>
    </source>
</evidence>
<dbReference type="EC" id="2.7.1.12" evidence="3 9"/>
<gene>
    <name evidence="10" type="ORF">FHX33_000346</name>
</gene>
<accession>A0A7W4USS1</accession>
<dbReference type="RefSeq" id="WP_021759178.1">
    <property type="nucleotide sequence ID" value="NZ_JACHVP010000001.1"/>
</dbReference>
<keyword evidence="4 9" id="KW-0808">Transferase</keyword>
<evidence type="ECO:0000256" key="1">
    <source>
        <dbReference type="ARBA" id="ARBA00004761"/>
    </source>
</evidence>
<proteinExistence type="inferred from homology"/>
<evidence type="ECO:0000313" key="11">
    <source>
        <dbReference type="Proteomes" id="UP000538196"/>
    </source>
</evidence>
<evidence type="ECO:0000256" key="5">
    <source>
        <dbReference type="ARBA" id="ARBA00022741"/>
    </source>
</evidence>
<reference evidence="10 11" key="1">
    <citation type="submission" date="2020-08" db="EMBL/GenBank/DDBJ databases">
        <title>Sequencing the genomes of 1000 actinobacteria strains.</title>
        <authorList>
            <person name="Klenk H.-P."/>
        </authorList>
    </citation>
    <scope>NUCLEOTIDE SEQUENCE [LARGE SCALE GENOMIC DNA]</scope>
    <source>
        <strain evidence="10 11">DSM 20146</strain>
    </source>
</reference>
<keyword evidence="6 9" id="KW-0418">Kinase</keyword>
<evidence type="ECO:0000313" key="10">
    <source>
        <dbReference type="EMBL" id="MBB2965614.1"/>
    </source>
</evidence>
<dbReference type="GO" id="GO:0005737">
    <property type="term" value="C:cytoplasm"/>
    <property type="evidence" value="ECO:0007669"/>
    <property type="project" value="TreeGrafter"/>
</dbReference>
<evidence type="ECO:0000256" key="3">
    <source>
        <dbReference type="ARBA" id="ARBA00012054"/>
    </source>
</evidence>
<name>A0A7W4USS1_LEIAQ</name>
<sequence length="179" mass="18714">MSDAPAVVVVMGVSGSGKSVFGAALAASLGRGFLDADDLHPPANKARMAAGVPLDDADRWPWLDTVAETGSAAGDVVIACSALRRAYRDRLRLRLPAAVFVQLDVAVSELERRLAGRSHEFMPASLLTSQLDLLEPLERDERGVVLAIAPGRSIDAMVAEAGSALRDLSARTTVAPSVG</sequence>
<protein>
    <recommendedName>
        <fullName evidence="3 9">Gluconokinase</fullName>
        <ecNumber evidence="3 9">2.7.1.12</ecNumber>
    </recommendedName>
</protein>
<evidence type="ECO:0000256" key="6">
    <source>
        <dbReference type="ARBA" id="ARBA00022777"/>
    </source>
</evidence>
<dbReference type="GO" id="GO:0005975">
    <property type="term" value="P:carbohydrate metabolic process"/>
    <property type="evidence" value="ECO:0007669"/>
    <property type="project" value="InterPro"/>
</dbReference>